<dbReference type="InParanoid" id="E2AXG6"/>
<dbReference type="Proteomes" id="UP000000311">
    <property type="component" value="Unassembled WGS sequence"/>
</dbReference>
<dbReference type="EMBL" id="GL443566">
    <property type="protein sequence ID" value="EFN61873.1"/>
    <property type="molecule type" value="Genomic_DNA"/>
</dbReference>
<gene>
    <name evidence="1" type="ORF">EAG_00219</name>
</gene>
<evidence type="ECO:0000313" key="1">
    <source>
        <dbReference type="EMBL" id="EFN61873.1"/>
    </source>
</evidence>
<accession>E2AXG6</accession>
<name>E2AXG6_CAMFO</name>
<organism evidence="2">
    <name type="scientific">Camponotus floridanus</name>
    <name type="common">Florida carpenter ant</name>
    <dbReference type="NCBI Taxonomy" id="104421"/>
    <lineage>
        <taxon>Eukaryota</taxon>
        <taxon>Metazoa</taxon>
        <taxon>Ecdysozoa</taxon>
        <taxon>Arthropoda</taxon>
        <taxon>Hexapoda</taxon>
        <taxon>Insecta</taxon>
        <taxon>Pterygota</taxon>
        <taxon>Neoptera</taxon>
        <taxon>Endopterygota</taxon>
        <taxon>Hymenoptera</taxon>
        <taxon>Apocrita</taxon>
        <taxon>Aculeata</taxon>
        <taxon>Formicoidea</taxon>
        <taxon>Formicidae</taxon>
        <taxon>Formicinae</taxon>
        <taxon>Camponotus</taxon>
    </lineage>
</organism>
<protein>
    <submittedName>
        <fullName evidence="1">Uncharacterized protein</fullName>
    </submittedName>
</protein>
<reference evidence="1 2" key="1">
    <citation type="journal article" date="2010" name="Science">
        <title>Genomic comparison of the ants Camponotus floridanus and Harpegnathos saltator.</title>
        <authorList>
            <person name="Bonasio R."/>
            <person name="Zhang G."/>
            <person name="Ye C."/>
            <person name="Mutti N.S."/>
            <person name="Fang X."/>
            <person name="Qin N."/>
            <person name="Donahue G."/>
            <person name="Yang P."/>
            <person name="Li Q."/>
            <person name="Li C."/>
            <person name="Zhang P."/>
            <person name="Huang Z."/>
            <person name="Berger S.L."/>
            <person name="Reinberg D."/>
            <person name="Wang J."/>
            <person name="Liebig J."/>
        </authorList>
    </citation>
    <scope>NUCLEOTIDE SEQUENCE [LARGE SCALE GENOMIC DNA]</scope>
    <source>
        <strain evidence="2">C129</strain>
    </source>
</reference>
<dbReference type="AlphaFoldDB" id="E2AXG6"/>
<sequence length="120" mass="13641">LPKSSKTLMKTPTYTNVRRIAPGEYFHNGLRSALMTFLQKSQDDIDLISVQISIDGLPISKSFNSQLWPILGSVRPNFCDIFIIGCYFGPKKPYDCNEFLRDFVTEAKILLTEGLEYKGK</sequence>
<keyword evidence="2" id="KW-1185">Reference proteome</keyword>
<dbReference type="PANTHER" id="PTHR33053">
    <property type="entry name" value="PROTEIN, PUTATIVE-RELATED"/>
    <property type="match status" value="1"/>
</dbReference>
<feature type="non-terminal residue" evidence="1">
    <location>
        <position position="120"/>
    </location>
</feature>
<proteinExistence type="predicted"/>
<feature type="non-terminal residue" evidence="1">
    <location>
        <position position="1"/>
    </location>
</feature>
<dbReference type="OMA" id="ILMSIQE"/>
<evidence type="ECO:0000313" key="2">
    <source>
        <dbReference type="Proteomes" id="UP000000311"/>
    </source>
</evidence>